<dbReference type="NCBIfam" id="NF003705">
    <property type="entry name" value="PRK05322.1"/>
    <property type="match status" value="1"/>
</dbReference>
<comment type="catalytic activity">
    <reaction evidence="11">
        <text>alpha-D-galactose + ATP = alpha-D-galactose 1-phosphate + ADP + H(+)</text>
        <dbReference type="Rhea" id="RHEA:13553"/>
        <dbReference type="ChEBI" id="CHEBI:15378"/>
        <dbReference type="ChEBI" id="CHEBI:28061"/>
        <dbReference type="ChEBI" id="CHEBI:30616"/>
        <dbReference type="ChEBI" id="CHEBI:58336"/>
        <dbReference type="ChEBI" id="CHEBI:456216"/>
        <dbReference type="EC" id="2.7.1.6"/>
    </reaction>
</comment>
<comment type="pathway">
    <text evidence="11">Carbohydrate metabolism; galactose metabolism.</text>
</comment>
<evidence type="ECO:0000259" key="15">
    <source>
        <dbReference type="Pfam" id="PF10509"/>
    </source>
</evidence>
<dbReference type="NCBIfam" id="TIGR00131">
    <property type="entry name" value="gal_kin"/>
    <property type="match status" value="1"/>
</dbReference>
<dbReference type="Gene3D" id="3.30.230.10">
    <property type="match status" value="1"/>
</dbReference>
<dbReference type="InterPro" id="IPR000705">
    <property type="entry name" value="Galactokinase"/>
</dbReference>
<keyword evidence="3 11" id="KW-0808">Transferase</keyword>
<accession>A0AA87NSD9</accession>
<name>A0AA87NSD9_TREMD</name>
<evidence type="ECO:0000256" key="10">
    <source>
        <dbReference type="ARBA" id="ARBA00023277"/>
    </source>
</evidence>
<dbReference type="Gene3D" id="3.30.70.890">
    <property type="entry name" value="GHMP kinase, C-terminal domain"/>
    <property type="match status" value="1"/>
</dbReference>
<dbReference type="PIRSF" id="PIRSF000530">
    <property type="entry name" value="Galactokinase"/>
    <property type="match status" value="1"/>
</dbReference>
<dbReference type="SUPFAM" id="SSF55060">
    <property type="entry name" value="GHMP Kinase, C-terminal domain"/>
    <property type="match status" value="1"/>
</dbReference>
<organism evidence="16 17">
    <name type="scientific">Treponema medium ATCC 700293</name>
    <dbReference type="NCBI Taxonomy" id="1125700"/>
    <lineage>
        <taxon>Bacteria</taxon>
        <taxon>Pseudomonadati</taxon>
        <taxon>Spirochaetota</taxon>
        <taxon>Spirochaetia</taxon>
        <taxon>Spirochaetales</taxon>
        <taxon>Treponemataceae</taxon>
        <taxon>Treponema</taxon>
    </lineage>
</organism>
<dbReference type="EC" id="2.7.1.6" evidence="11 12"/>
<feature type="binding site" evidence="11">
    <location>
        <begin position="51"/>
        <end position="54"/>
    </location>
    <ligand>
        <name>substrate</name>
    </ligand>
</feature>
<dbReference type="HAMAP" id="MF_00246">
    <property type="entry name" value="Galactokinase"/>
    <property type="match status" value="1"/>
</dbReference>
<dbReference type="InterPro" id="IPR013750">
    <property type="entry name" value="GHMP_kinase_C_dom"/>
</dbReference>
<evidence type="ECO:0000256" key="1">
    <source>
        <dbReference type="ARBA" id="ARBA00006566"/>
    </source>
</evidence>
<dbReference type="GO" id="GO:0004335">
    <property type="term" value="F:galactokinase activity"/>
    <property type="evidence" value="ECO:0007669"/>
    <property type="project" value="UniProtKB-UniRule"/>
</dbReference>
<keyword evidence="5 11" id="KW-0547">Nucleotide-binding</keyword>
<evidence type="ECO:0000256" key="6">
    <source>
        <dbReference type="ARBA" id="ARBA00022777"/>
    </source>
</evidence>
<evidence type="ECO:0000256" key="2">
    <source>
        <dbReference type="ARBA" id="ARBA00022490"/>
    </source>
</evidence>
<dbReference type="GO" id="GO:0000287">
    <property type="term" value="F:magnesium ion binding"/>
    <property type="evidence" value="ECO:0007669"/>
    <property type="project" value="UniProtKB-UniRule"/>
</dbReference>
<dbReference type="Proteomes" id="UP000014634">
    <property type="component" value="Unassembled WGS sequence"/>
</dbReference>
<feature type="binding site" evidence="11">
    <location>
        <position position="179"/>
    </location>
    <ligand>
        <name>Mg(2+)</name>
        <dbReference type="ChEBI" id="CHEBI:18420"/>
    </ligand>
</feature>
<evidence type="ECO:0000256" key="7">
    <source>
        <dbReference type="ARBA" id="ARBA00022840"/>
    </source>
</evidence>
<dbReference type="PRINTS" id="PR00959">
    <property type="entry name" value="MEVGALKINASE"/>
</dbReference>
<dbReference type="InterPro" id="IPR019539">
    <property type="entry name" value="GalKase_N"/>
</dbReference>
<comment type="function">
    <text evidence="11">Catalyzes the transfer of the gamma-phosphate of ATP to D-galactose to form alpha-D-galactose-1-phosphate (Gal-1-P).</text>
</comment>
<sequence>MTQHEFIQFLTDLPEDKMKAELTKAFTERYGAGTEEIMMIASPARINIIGEHIDYNGGKVFPAAIDRYLYVLLRKRLDTKIIYDDIRFPGALEFSSTETFRYRRENQYANYLNGMLAMLQKGGHKLTSGFEVLFFSKLPAGGGISSSAALEVGFGRAVAELFGFKVDPVELAKMGQESEHVFMNMQCGIMDQFSIAMGKKECAMLLDTATLEYEYVPLVLGDYRIVVMNSNKQRALVDSKYNERCAECMEGLALLQKIKPVYNLCDLTSADLGMVAEAIADERIFKRVRHCITENERVLAAVAALKAGNLPKLGELLKASHASLRYDYEVTGLELDTLADAANAEPCCLGARMTGAGFGGCAIALVQKDAIAEFTTRVGNVYTEKTGLTASFFACEAGDGARRV</sequence>
<feature type="site" description="Transition state stabilizer" evidence="11">
    <location>
        <position position="45"/>
    </location>
</feature>
<comment type="similarity">
    <text evidence="1 11">Belongs to the GHMP kinase family. GalK subfamily.</text>
</comment>
<dbReference type="PANTHER" id="PTHR10457">
    <property type="entry name" value="MEVALONATE KINASE/GALACTOKINASE"/>
    <property type="match status" value="1"/>
</dbReference>
<protein>
    <recommendedName>
        <fullName evidence="11 12">Galactokinase</fullName>
        <ecNumber evidence="11 12">2.7.1.6</ecNumber>
    </recommendedName>
    <alternativeName>
        <fullName evidence="11">Galactose kinase</fullName>
    </alternativeName>
</protein>
<comment type="caution">
    <text evidence="11">Lacks conserved residue(s) required for the propagation of feature annotation.</text>
</comment>
<dbReference type="Pfam" id="PF00288">
    <property type="entry name" value="GHMP_kinases_N"/>
    <property type="match status" value="1"/>
</dbReference>
<dbReference type="GO" id="GO:0005829">
    <property type="term" value="C:cytosol"/>
    <property type="evidence" value="ECO:0007669"/>
    <property type="project" value="TreeGrafter"/>
</dbReference>
<evidence type="ECO:0000313" key="17">
    <source>
        <dbReference type="Proteomes" id="UP000014634"/>
    </source>
</evidence>
<feature type="domain" description="GHMP kinase N-terminal" evidence="13">
    <location>
        <begin position="110"/>
        <end position="199"/>
    </location>
</feature>
<dbReference type="FunFam" id="3.30.230.10:FF:000017">
    <property type="entry name" value="Galactokinase"/>
    <property type="match status" value="1"/>
</dbReference>
<evidence type="ECO:0000256" key="8">
    <source>
        <dbReference type="ARBA" id="ARBA00022842"/>
    </source>
</evidence>
<evidence type="ECO:0000313" key="16">
    <source>
        <dbReference type="EMBL" id="EPF29211.1"/>
    </source>
</evidence>
<keyword evidence="4 11" id="KW-0479">Metal-binding</keyword>
<feature type="domain" description="Galactokinase N-terminal" evidence="15">
    <location>
        <begin position="24"/>
        <end position="75"/>
    </location>
</feature>
<evidence type="ECO:0000259" key="14">
    <source>
        <dbReference type="Pfam" id="PF08544"/>
    </source>
</evidence>
<dbReference type="InterPro" id="IPR006206">
    <property type="entry name" value="Mevalonate/galactokinase"/>
</dbReference>
<evidence type="ECO:0000256" key="9">
    <source>
        <dbReference type="ARBA" id="ARBA00023144"/>
    </source>
</evidence>
<dbReference type="FunFam" id="3.30.70.890:FF:000001">
    <property type="entry name" value="Galactokinase"/>
    <property type="match status" value="1"/>
</dbReference>
<dbReference type="InterPro" id="IPR020568">
    <property type="entry name" value="Ribosomal_Su5_D2-typ_SF"/>
</dbReference>
<keyword evidence="9 11" id="KW-0299">Galactose metabolism</keyword>
<evidence type="ECO:0000256" key="4">
    <source>
        <dbReference type="ARBA" id="ARBA00022723"/>
    </source>
</evidence>
<dbReference type="GO" id="GO:0006012">
    <property type="term" value="P:galactose metabolic process"/>
    <property type="evidence" value="ECO:0007669"/>
    <property type="project" value="UniProtKB-UniRule"/>
</dbReference>
<dbReference type="Pfam" id="PF08544">
    <property type="entry name" value="GHMP_kinases_C"/>
    <property type="match status" value="1"/>
</dbReference>
<dbReference type="InterPro" id="IPR014721">
    <property type="entry name" value="Ribsml_uS5_D2-typ_fold_subgr"/>
</dbReference>
<dbReference type="PRINTS" id="PR00473">
    <property type="entry name" value="GALCTOKINASE"/>
</dbReference>
<dbReference type="AlphaFoldDB" id="A0AA87NSD9"/>
<comment type="subcellular location">
    <subcellularLocation>
        <location evidence="11">Cytoplasm</location>
    </subcellularLocation>
</comment>
<dbReference type="InterPro" id="IPR022963">
    <property type="entry name" value="Galactokinase_bac"/>
</dbReference>
<keyword evidence="2 11" id="KW-0963">Cytoplasm</keyword>
<evidence type="ECO:0000259" key="13">
    <source>
        <dbReference type="Pfam" id="PF00288"/>
    </source>
</evidence>
<dbReference type="Pfam" id="PF10509">
    <property type="entry name" value="GalKase_gal_bdg"/>
    <property type="match status" value="1"/>
</dbReference>
<dbReference type="InterPro" id="IPR036554">
    <property type="entry name" value="GHMP_kinase_C_sf"/>
</dbReference>
<feature type="active site" description="Proton acceptor" evidence="11">
    <location>
        <position position="191"/>
    </location>
</feature>
<keyword evidence="10 11" id="KW-0119">Carbohydrate metabolism</keyword>
<keyword evidence="7 11" id="KW-0067">ATP-binding</keyword>
<gene>
    <name evidence="11" type="primary">galK</name>
    <name evidence="16" type="ORF">HMPREF9195_00996</name>
</gene>
<keyword evidence="8 11" id="KW-0460">Magnesium</keyword>
<dbReference type="PANTHER" id="PTHR10457:SF7">
    <property type="entry name" value="GALACTOKINASE-RELATED"/>
    <property type="match status" value="1"/>
</dbReference>
<dbReference type="InterPro" id="IPR006204">
    <property type="entry name" value="GHMP_kinase_N_dom"/>
</dbReference>
<evidence type="ECO:0000256" key="3">
    <source>
        <dbReference type="ARBA" id="ARBA00022679"/>
    </source>
</evidence>
<dbReference type="GO" id="GO:0005524">
    <property type="term" value="F:ATP binding"/>
    <property type="evidence" value="ECO:0007669"/>
    <property type="project" value="UniProtKB-UniRule"/>
</dbReference>
<proteinExistence type="inferred from homology"/>
<feature type="binding site" evidence="11">
    <location>
        <position position="241"/>
    </location>
    <ligand>
        <name>substrate</name>
    </ligand>
</feature>
<evidence type="ECO:0000256" key="11">
    <source>
        <dbReference type="HAMAP-Rule" id="MF_00246"/>
    </source>
</evidence>
<dbReference type="EMBL" id="ATFE01000006">
    <property type="protein sequence ID" value="EPF29211.1"/>
    <property type="molecule type" value="Genomic_DNA"/>
</dbReference>
<keyword evidence="6 11" id="KW-0418">Kinase</keyword>
<feature type="binding site" evidence="11">
    <location>
        <position position="147"/>
    </location>
    <ligand>
        <name>Mg(2+)</name>
        <dbReference type="ChEBI" id="CHEBI:18420"/>
    </ligand>
</feature>
<feature type="domain" description="GHMP kinase C-terminal" evidence="14">
    <location>
        <begin position="302"/>
        <end position="378"/>
    </location>
</feature>
<evidence type="ECO:0000256" key="5">
    <source>
        <dbReference type="ARBA" id="ARBA00022741"/>
    </source>
</evidence>
<dbReference type="RefSeq" id="WP_016522955.1">
    <property type="nucleotide sequence ID" value="NZ_KE332517.1"/>
</dbReference>
<evidence type="ECO:0000256" key="12">
    <source>
        <dbReference type="NCBIfam" id="TIGR00131"/>
    </source>
</evidence>
<dbReference type="SUPFAM" id="SSF54211">
    <property type="entry name" value="Ribosomal protein S5 domain 2-like"/>
    <property type="match status" value="1"/>
</dbReference>
<comment type="caution">
    <text evidence="16">The sequence shown here is derived from an EMBL/GenBank/DDBJ whole genome shotgun (WGS) entry which is preliminary data.</text>
</comment>
<reference evidence="16 17" key="1">
    <citation type="submission" date="2013-04" db="EMBL/GenBank/DDBJ databases">
        <title>The Genome Sequence of Treponema medium ATCC 700293.</title>
        <authorList>
            <consortium name="The Broad Institute Genomics Platform"/>
            <person name="Earl A."/>
            <person name="Ward D."/>
            <person name="Feldgarden M."/>
            <person name="Gevers D."/>
            <person name="Leonetti C."/>
            <person name="Blanton J.M."/>
            <person name="Dewhirst F.E."/>
            <person name="Izard J."/>
            <person name="Walker B."/>
            <person name="Young S."/>
            <person name="Zeng Q."/>
            <person name="Gargeya S."/>
            <person name="Fitzgerald M."/>
            <person name="Haas B."/>
            <person name="Abouelleil A."/>
            <person name="Allen A.W."/>
            <person name="Alvarado L."/>
            <person name="Arachchi H.M."/>
            <person name="Berlin A.M."/>
            <person name="Chapman S.B."/>
            <person name="Gainer-Dewar J."/>
            <person name="Goldberg J."/>
            <person name="Griggs A."/>
            <person name="Gujja S."/>
            <person name="Hansen M."/>
            <person name="Howarth C."/>
            <person name="Imamovic A."/>
            <person name="Ireland A."/>
            <person name="Larimer J."/>
            <person name="McCowan C."/>
            <person name="Murphy C."/>
            <person name="Pearson M."/>
            <person name="Poon T.W."/>
            <person name="Priest M."/>
            <person name="Roberts A."/>
            <person name="Saif S."/>
            <person name="Shea T."/>
            <person name="Sisk P."/>
            <person name="Sykes S."/>
            <person name="Wortman J."/>
            <person name="Nusbaum C."/>
            <person name="Birren B."/>
        </authorList>
    </citation>
    <scope>NUCLEOTIDE SEQUENCE [LARGE SCALE GENOMIC DNA]</scope>
    <source>
        <strain evidence="16 17">ATCC 700293</strain>
    </source>
</reference>